<protein>
    <submittedName>
        <fullName evidence="2">Uncharacterized protein</fullName>
    </submittedName>
</protein>
<proteinExistence type="predicted"/>
<keyword evidence="1" id="KW-0472">Membrane</keyword>
<dbReference type="Proteomes" id="UP000315017">
    <property type="component" value="Chromosome"/>
</dbReference>
<keyword evidence="3" id="KW-1185">Reference proteome</keyword>
<dbReference type="EMBL" id="CP036274">
    <property type="protein sequence ID" value="QDU29188.1"/>
    <property type="molecule type" value="Genomic_DNA"/>
</dbReference>
<organism evidence="2 3">
    <name type="scientific">Anatilimnocola aggregata</name>
    <dbReference type="NCBI Taxonomy" id="2528021"/>
    <lineage>
        <taxon>Bacteria</taxon>
        <taxon>Pseudomonadati</taxon>
        <taxon>Planctomycetota</taxon>
        <taxon>Planctomycetia</taxon>
        <taxon>Pirellulales</taxon>
        <taxon>Pirellulaceae</taxon>
        <taxon>Anatilimnocola</taxon>
    </lineage>
</organism>
<name>A0A517YG36_9BACT</name>
<evidence type="ECO:0000313" key="3">
    <source>
        <dbReference type="Proteomes" id="UP000315017"/>
    </source>
</evidence>
<evidence type="ECO:0000313" key="2">
    <source>
        <dbReference type="EMBL" id="QDU29188.1"/>
    </source>
</evidence>
<accession>A0A517YG36</accession>
<keyword evidence="1" id="KW-1133">Transmembrane helix</keyword>
<gene>
    <name evidence="2" type="ORF">ETAA8_42950</name>
</gene>
<feature type="transmembrane region" description="Helical" evidence="1">
    <location>
        <begin position="12"/>
        <end position="34"/>
    </location>
</feature>
<sequence>MDGYSDLRAVTGLVNGLVSNGCGLLFVSLVASVFDRRRHSCAYRTYVLI</sequence>
<reference evidence="2 3" key="1">
    <citation type="submission" date="2019-02" db="EMBL/GenBank/DDBJ databases">
        <title>Deep-cultivation of Planctomycetes and their phenomic and genomic characterization uncovers novel biology.</title>
        <authorList>
            <person name="Wiegand S."/>
            <person name="Jogler M."/>
            <person name="Boedeker C."/>
            <person name="Pinto D."/>
            <person name="Vollmers J."/>
            <person name="Rivas-Marin E."/>
            <person name="Kohn T."/>
            <person name="Peeters S.H."/>
            <person name="Heuer A."/>
            <person name="Rast P."/>
            <person name="Oberbeckmann S."/>
            <person name="Bunk B."/>
            <person name="Jeske O."/>
            <person name="Meyerdierks A."/>
            <person name="Storesund J.E."/>
            <person name="Kallscheuer N."/>
            <person name="Luecker S."/>
            <person name="Lage O.M."/>
            <person name="Pohl T."/>
            <person name="Merkel B.J."/>
            <person name="Hornburger P."/>
            <person name="Mueller R.-W."/>
            <person name="Bruemmer F."/>
            <person name="Labrenz M."/>
            <person name="Spormann A.M."/>
            <person name="Op den Camp H."/>
            <person name="Overmann J."/>
            <person name="Amann R."/>
            <person name="Jetten M.S.M."/>
            <person name="Mascher T."/>
            <person name="Medema M.H."/>
            <person name="Devos D.P."/>
            <person name="Kaster A.-K."/>
            <person name="Ovreas L."/>
            <person name="Rohde M."/>
            <person name="Galperin M.Y."/>
            <person name="Jogler C."/>
        </authorList>
    </citation>
    <scope>NUCLEOTIDE SEQUENCE [LARGE SCALE GENOMIC DNA]</scope>
    <source>
        <strain evidence="2 3">ETA_A8</strain>
    </source>
</reference>
<keyword evidence="1" id="KW-0812">Transmembrane</keyword>
<evidence type="ECO:0000256" key="1">
    <source>
        <dbReference type="SAM" id="Phobius"/>
    </source>
</evidence>
<dbReference type="KEGG" id="aagg:ETAA8_42950"/>
<dbReference type="AlphaFoldDB" id="A0A517YG36"/>